<gene>
    <name evidence="1" type="ORF">RLOC_00012524</name>
</gene>
<comment type="caution">
    <text evidence="1">The sequence shown here is derived from an EMBL/GenBank/DDBJ whole genome shotgun (WGS) entry which is preliminary data.</text>
</comment>
<accession>A0A218V9C5</accession>
<dbReference type="EMBL" id="MUZQ01000030">
    <property type="protein sequence ID" value="OWK62182.1"/>
    <property type="molecule type" value="Genomic_DNA"/>
</dbReference>
<name>A0A218V9C5_9PASE</name>
<protein>
    <submittedName>
        <fullName evidence="1">Uncharacterized protein</fullName>
    </submittedName>
</protein>
<keyword evidence="2" id="KW-1185">Reference proteome</keyword>
<sequence length="89" mass="9702">MLKYLWLSRIIQADLFLPHLLCTCTPYPTAAIFPVPRTQTLTLRGSWTALDPIAPPCSVLAMQKTAIPSVMGLGLVRPLTLSLVGTKNP</sequence>
<evidence type="ECO:0000313" key="1">
    <source>
        <dbReference type="EMBL" id="OWK62182.1"/>
    </source>
</evidence>
<reference evidence="1 2" key="1">
    <citation type="submission" date="2017-05" db="EMBL/GenBank/DDBJ databases">
        <title>Genome of assembly of the Bengalese finch, Lonchura striata domestica.</title>
        <authorList>
            <person name="Colquitt B.M."/>
            <person name="Brainard M.S."/>
        </authorList>
    </citation>
    <scope>NUCLEOTIDE SEQUENCE [LARGE SCALE GENOMIC DNA]</scope>
    <source>
        <strain evidence="1">White83orange57</strain>
    </source>
</reference>
<proteinExistence type="predicted"/>
<organism evidence="1 2">
    <name type="scientific">Lonchura striata</name>
    <name type="common">white-rumped munia</name>
    <dbReference type="NCBI Taxonomy" id="40157"/>
    <lineage>
        <taxon>Eukaryota</taxon>
        <taxon>Metazoa</taxon>
        <taxon>Chordata</taxon>
        <taxon>Craniata</taxon>
        <taxon>Vertebrata</taxon>
        <taxon>Euteleostomi</taxon>
        <taxon>Archelosauria</taxon>
        <taxon>Archosauria</taxon>
        <taxon>Dinosauria</taxon>
        <taxon>Saurischia</taxon>
        <taxon>Theropoda</taxon>
        <taxon>Coelurosauria</taxon>
        <taxon>Aves</taxon>
        <taxon>Neognathae</taxon>
        <taxon>Neoaves</taxon>
        <taxon>Telluraves</taxon>
        <taxon>Australaves</taxon>
        <taxon>Passeriformes</taxon>
        <taxon>Passeroidea</taxon>
        <taxon>Estrildidae</taxon>
        <taxon>Estrildinae</taxon>
        <taxon>Lonchura</taxon>
    </lineage>
</organism>
<evidence type="ECO:0000313" key="2">
    <source>
        <dbReference type="Proteomes" id="UP000197619"/>
    </source>
</evidence>
<dbReference type="AlphaFoldDB" id="A0A218V9C5"/>
<dbReference type="Proteomes" id="UP000197619">
    <property type="component" value="Unassembled WGS sequence"/>
</dbReference>